<organism evidence="8 9">
    <name type="scientific">Sphingoaurantiacus capsulatus</name>
    <dbReference type="NCBI Taxonomy" id="1771310"/>
    <lineage>
        <taxon>Bacteria</taxon>
        <taxon>Pseudomonadati</taxon>
        <taxon>Pseudomonadota</taxon>
        <taxon>Alphaproteobacteria</taxon>
        <taxon>Sphingomonadales</taxon>
        <taxon>Sphingosinicellaceae</taxon>
        <taxon>Sphingoaurantiacus</taxon>
    </lineage>
</organism>
<name>A0ABV7X4A3_9SPHN</name>
<feature type="domain" description="Methyltransferase small" evidence="6">
    <location>
        <begin position="105"/>
        <end position="185"/>
    </location>
</feature>
<evidence type="ECO:0000259" key="6">
    <source>
        <dbReference type="Pfam" id="PF05175"/>
    </source>
</evidence>
<dbReference type="InterPro" id="IPR002052">
    <property type="entry name" value="DNA_methylase_N6_adenine_CS"/>
</dbReference>
<dbReference type="GO" id="GO:0032259">
    <property type="term" value="P:methylation"/>
    <property type="evidence" value="ECO:0007669"/>
    <property type="project" value="UniProtKB-KW"/>
</dbReference>
<evidence type="ECO:0000313" key="9">
    <source>
        <dbReference type="Proteomes" id="UP001595615"/>
    </source>
</evidence>
<dbReference type="Gene3D" id="1.10.8.10">
    <property type="entry name" value="DNA helicase RuvA subunit, C-terminal domain"/>
    <property type="match status" value="1"/>
</dbReference>
<comment type="similarity">
    <text evidence="5">Belongs to the protein N5-glutamine methyltransferase family. PrmC subfamily.</text>
</comment>
<dbReference type="PANTHER" id="PTHR18895">
    <property type="entry name" value="HEMK METHYLTRANSFERASE"/>
    <property type="match status" value="1"/>
</dbReference>
<dbReference type="InterPro" id="IPR040758">
    <property type="entry name" value="PrmC_N"/>
</dbReference>
<evidence type="ECO:0000256" key="4">
    <source>
        <dbReference type="ARBA" id="ARBA00048391"/>
    </source>
</evidence>
<dbReference type="Pfam" id="PF05175">
    <property type="entry name" value="MTS"/>
    <property type="match status" value="1"/>
</dbReference>
<dbReference type="CDD" id="cd02440">
    <property type="entry name" value="AdoMet_MTases"/>
    <property type="match status" value="1"/>
</dbReference>
<dbReference type="Gene3D" id="3.40.50.150">
    <property type="entry name" value="Vaccinia Virus protein VP39"/>
    <property type="match status" value="1"/>
</dbReference>
<dbReference type="SUPFAM" id="SSF53335">
    <property type="entry name" value="S-adenosyl-L-methionine-dependent methyltransferases"/>
    <property type="match status" value="1"/>
</dbReference>
<dbReference type="Pfam" id="PF17827">
    <property type="entry name" value="PrmC_N"/>
    <property type="match status" value="1"/>
</dbReference>
<accession>A0ABV7X4A3</accession>
<feature type="binding site" evidence="5">
    <location>
        <position position="136"/>
    </location>
    <ligand>
        <name>S-adenosyl-L-methionine</name>
        <dbReference type="ChEBI" id="CHEBI:59789"/>
    </ligand>
</feature>
<dbReference type="EMBL" id="JBHRXV010000001">
    <property type="protein sequence ID" value="MFC3710985.1"/>
    <property type="molecule type" value="Genomic_DNA"/>
</dbReference>
<feature type="binding site" evidence="5">
    <location>
        <position position="179"/>
    </location>
    <ligand>
        <name>S-adenosyl-L-methionine</name>
        <dbReference type="ChEBI" id="CHEBI:59789"/>
    </ligand>
</feature>
<dbReference type="NCBIfam" id="TIGR00536">
    <property type="entry name" value="hemK_fam"/>
    <property type="match status" value="1"/>
</dbReference>
<dbReference type="Proteomes" id="UP001595615">
    <property type="component" value="Unassembled WGS sequence"/>
</dbReference>
<feature type="domain" description="Release factor glutamine methyltransferase N-terminal" evidence="7">
    <location>
        <begin position="18"/>
        <end position="70"/>
    </location>
</feature>
<evidence type="ECO:0000256" key="1">
    <source>
        <dbReference type="ARBA" id="ARBA00022603"/>
    </source>
</evidence>
<dbReference type="NCBIfam" id="TIGR03534">
    <property type="entry name" value="RF_mod_PrmC"/>
    <property type="match status" value="1"/>
</dbReference>
<evidence type="ECO:0000256" key="2">
    <source>
        <dbReference type="ARBA" id="ARBA00022679"/>
    </source>
</evidence>
<dbReference type="InterPro" id="IPR029063">
    <property type="entry name" value="SAM-dependent_MTases_sf"/>
</dbReference>
<gene>
    <name evidence="5 8" type="primary">prmC</name>
    <name evidence="8" type="ORF">ACFOMD_00290</name>
</gene>
<dbReference type="InterPro" id="IPR004556">
    <property type="entry name" value="HemK-like"/>
</dbReference>
<dbReference type="RefSeq" id="WP_380855031.1">
    <property type="nucleotide sequence ID" value="NZ_JBHRXV010000001.1"/>
</dbReference>
<evidence type="ECO:0000256" key="3">
    <source>
        <dbReference type="ARBA" id="ARBA00022691"/>
    </source>
</evidence>
<dbReference type="PANTHER" id="PTHR18895:SF74">
    <property type="entry name" value="MTRF1L RELEASE FACTOR GLUTAMINE METHYLTRANSFERASE"/>
    <property type="match status" value="1"/>
</dbReference>
<dbReference type="InterPro" id="IPR019874">
    <property type="entry name" value="RF_methyltr_PrmC"/>
</dbReference>
<keyword evidence="9" id="KW-1185">Reference proteome</keyword>
<dbReference type="PROSITE" id="PS00092">
    <property type="entry name" value="N6_MTASE"/>
    <property type="match status" value="1"/>
</dbReference>
<keyword evidence="3 5" id="KW-0949">S-adenosyl-L-methionine</keyword>
<keyword evidence="1 5" id="KW-0489">Methyltransferase</keyword>
<dbReference type="InterPro" id="IPR050320">
    <property type="entry name" value="N5-glutamine_MTase"/>
</dbReference>
<comment type="catalytic activity">
    <reaction evidence="4 5">
        <text>L-glutaminyl-[peptide chain release factor] + S-adenosyl-L-methionine = N(5)-methyl-L-glutaminyl-[peptide chain release factor] + S-adenosyl-L-homocysteine + H(+)</text>
        <dbReference type="Rhea" id="RHEA:42896"/>
        <dbReference type="Rhea" id="RHEA-COMP:10271"/>
        <dbReference type="Rhea" id="RHEA-COMP:10272"/>
        <dbReference type="ChEBI" id="CHEBI:15378"/>
        <dbReference type="ChEBI" id="CHEBI:30011"/>
        <dbReference type="ChEBI" id="CHEBI:57856"/>
        <dbReference type="ChEBI" id="CHEBI:59789"/>
        <dbReference type="ChEBI" id="CHEBI:61891"/>
        <dbReference type="EC" id="2.1.1.297"/>
    </reaction>
</comment>
<keyword evidence="2 5" id="KW-0808">Transferase</keyword>
<comment type="caution">
    <text evidence="8">The sequence shown here is derived from an EMBL/GenBank/DDBJ whole genome shotgun (WGS) entry which is preliminary data.</text>
</comment>
<evidence type="ECO:0000256" key="5">
    <source>
        <dbReference type="HAMAP-Rule" id="MF_02126"/>
    </source>
</evidence>
<sequence>MRARDAIAAAAAKLPGDCPRLDAELLAAHVLGVDRNELLLRHLHDDLDEAAFGALVERRMGGEPVAYILGHREFWSLDFRVTPDTLIPRPDSETIVEAALAAAGPAPRVLDLGTGSGCLLLSVLHERPGAWGLGVDRSEGTASVAADNAQRLGLADRSAFIVGDWTAAIGGRFDIILSNPPYVGTEEVLAPEVADYEPGSALFAGQGGLDDYRKIIPALTTILSPGGSAHLEIGYLQADLVSEIAVAHGLLPTLRRDLAGRPRCLSLRAADAG</sequence>
<dbReference type="EC" id="2.1.1.297" evidence="5"/>
<dbReference type="InterPro" id="IPR007848">
    <property type="entry name" value="Small_mtfrase_dom"/>
</dbReference>
<reference evidence="9" key="1">
    <citation type="journal article" date="2019" name="Int. J. Syst. Evol. Microbiol.">
        <title>The Global Catalogue of Microorganisms (GCM) 10K type strain sequencing project: providing services to taxonomists for standard genome sequencing and annotation.</title>
        <authorList>
            <consortium name="The Broad Institute Genomics Platform"/>
            <consortium name="The Broad Institute Genome Sequencing Center for Infectious Disease"/>
            <person name="Wu L."/>
            <person name="Ma J."/>
        </authorList>
    </citation>
    <scope>NUCLEOTIDE SEQUENCE [LARGE SCALE GENOMIC DNA]</scope>
    <source>
        <strain evidence="9">KCTC 42644</strain>
    </source>
</reference>
<comment type="function">
    <text evidence="5">Methylates the class 1 translation termination release factors RF1/PrfA and RF2/PrfB on the glutamine residue of the universally conserved GGQ motif.</text>
</comment>
<dbReference type="HAMAP" id="MF_02126">
    <property type="entry name" value="RF_methyltr_PrmC"/>
    <property type="match status" value="1"/>
</dbReference>
<feature type="binding site" evidence="5">
    <location>
        <begin position="179"/>
        <end position="182"/>
    </location>
    <ligand>
        <name>substrate</name>
    </ligand>
</feature>
<feature type="binding site" evidence="5">
    <location>
        <begin position="113"/>
        <end position="117"/>
    </location>
    <ligand>
        <name>S-adenosyl-L-methionine</name>
        <dbReference type="ChEBI" id="CHEBI:59789"/>
    </ligand>
</feature>
<evidence type="ECO:0000313" key="8">
    <source>
        <dbReference type="EMBL" id="MFC3710985.1"/>
    </source>
</evidence>
<feature type="binding site" evidence="5">
    <location>
        <position position="165"/>
    </location>
    <ligand>
        <name>S-adenosyl-L-methionine</name>
        <dbReference type="ChEBI" id="CHEBI:59789"/>
    </ligand>
</feature>
<evidence type="ECO:0000259" key="7">
    <source>
        <dbReference type="Pfam" id="PF17827"/>
    </source>
</evidence>
<dbReference type="GO" id="GO:0102559">
    <property type="term" value="F:peptide chain release factor N(5)-glutamine methyltransferase activity"/>
    <property type="evidence" value="ECO:0007669"/>
    <property type="project" value="UniProtKB-EC"/>
</dbReference>
<proteinExistence type="inferred from homology"/>
<protein>
    <recommendedName>
        <fullName evidence="5">Release factor glutamine methyltransferase</fullName>
        <shortName evidence="5">RF MTase</shortName>
        <ecNumber evidence="5">2.1.1.297</ecNumber>
    </recommendedName>
    <alternativeName>
        <fullName evidence="5">N5-glutamine methyltransferase PrmC</fullName>
    </alternativeName>
    <alternativeName>
        <fullName evidence="5">Protein-(glutamine-N5) MTase PrmC</fullName>
    </alternativeName>
    <alternativeName>
        <fullName evidence="5">Protein-glutamine N-methyltransferase PrmC</fullName>
    </alternativeName>
</protein>